<dbReference type="eggNOG" id="ENOG502S3G4">
    <property type="taxonomic scope" value="Eukaryota"/>
</dbReference>
<dbReference type="Ensembl" id="ENSLOCT00000005057.1">
    <property type="protein sequence ID" value="ENSLOCP00000005049.1"/>
    <property type="gene ID" value="ENSLOCG00000004223.1"/>
</dbReference>
<dbReference type="KEGG" id="loc:107079430"/>
<feature type="compositionally biased region" description="Polar residues" evidence="1">
    <location>
        <begin position="506"/>
        <end position="516"/>
    </location>
</feature>
<evidence type="ECO:0000313" key="6">
    <source>
        <dbReference type="Proteomes" id="UP000018468"/>
    </source>
</evidence>
<dbReference type="GO" id="GO:0019221">
    <property type="term" value="P:cytokine-mediated signaling pathway"/>
    <property type="evidence" value="ECO:0000318"/>
    <property type="project" value="GO_Central"/>
</dbReference>
<dbReference type="HOGENOM" id="CLU_527802_0_0_1"/>
<dbReference type="InterPro" id="IPR003961">
    <property type="entry name" value="FN3_dom"/>
</dbReference>
<evidence type="ECO:0000256" key="2">
    <source>
        <dbReference type="SAM" id="SignalP"/>
    </source>
</evidence>
<feature type="chain" id="PRO_5004865845" evidence="2">
    <location>
        <begin position="20"/>
        <end position="516"/>
    </location>
</feature>
<dbReference type="GeneID" id="107079430"/>
<protein>
    <submittedName>
        <fullName evidence="5">Interleukin-10 receptor subunit beta-like</fullName>
    </submittedName>
</protein>
<dbReference type="OrthoDB" id="8947665at2759"/>
<dbReference type="PANTHER" id="PTHR20859:SF53">
    <property type="entry name" value="INTERLEUKIN-22 RECEPTOR SUBUNIT ALPHA-1"/>
    <property type="match status" value="1"/>
</dbReference>
<dbReference type="SUPFAM" id="SSF49265">
    <property type="entry name" value="Fibronectin type III"/>
    <property type="match status" value="2"/>
</dbReference>
<dbReference type="Bgee" id="ENSLOCG00000004223">
    <property type="expression patterns" value="Expressed in intestine and 13 other cell types or tissues"/>
</dbReference>
<dbReference type="Pfam" id="PF09294">
    <property type="entry name" value="Interfer-bind"/>
    <property type="match status" value="1"/>
</dbReference>
<keyword evidence="2" id="KW-0732">Signal</keyword>
<dbReference type="FunFam" id="2.60.40.10:FF:004835">
    <property type="match status" value="1"/>
</dbReference>
<dbReference type="InterPro" id="IPR050650">
    <property type="entry name" value="Type-II_Cytokine-TF_Rcpt"/>
</dbReference>
<dbReference type="InterPro" id="IPR015373">
    <property type="entry name" value="Interferon/interleukin_rcp_dom"/>
</dbReference>
<dbReference type="PANTHER" id="PTHR20859">
    <property type="entry name" value="INTERFERON/INTERLEUKIN RECEPTOR"/>
    <property type="match status" value="1"/>
</dbReference>
<feature type="domain" description="Fibronectin type-III" evidence="3">
    <location>
        <begin position="9"/>
        <end position="103"/>
    </location>
</feature>
<name>W5M9J0_LEPOC</name>
<dbReference type="STRING" id="7918.ENSLOCP00000005049"/>
<sequence>MRYLINLIYLMQLCALVCCAFPAPVNVAIESYDFKYILKWGPGEGTPAGVRYRVKMIAGQQLTRILKNTTRKTMFNLTSHLRDLNDFYKFGVQAFSSRQTSNWTVSNVFQPLSQTILGPPDVSLTGCGDCLLLEINIPREVIFKTSSLEDIYVEINFTVKLKKHGKSQESEIEFTNNADSTYKISQLEPAAQYCLKVKMKTTLNQNTLYSGWHCEFTGSKEPSKGPYVLGTLPIALVLCGVTVSALMYVCCICKTRHPWVLASFKGQDHSDIIQMFFTAEQHSISFVTFYSSLEKKDKINQNLGESSDSEDTDEGYDGYENRKGGFSACTNTSNGPESDIKSILAETNDDSGQGAEPGCCFQYPCVNVAGATNLGYSIHKSSPDVSKAEISEPLGQSGLETQKPETECKDSREEAEISLAVNLFSVKLGSQDEAFSMTFQAGAIEDQEQQLEDELIQSPVRVEAVDWGTQEPNTEPSKGPAQTYCADSEDEEEDEDTCVYMRRPSHSLNSSLEIPP</sequence>
<dbReference type="RefSeq" id="XP_015219095.1">
    <property type="nucleotide sequence ID" value="XM_015363609.2"/>
</dbReference>
<dbReference type="RefSeq" id="XP_015219096.1">
    <property type="nucleotide sequence ID" value="XM_015363610.2"/>
</dbReference>
<accession>W5M9J0</accession>
<dbReference type="InterPro" id="IPR013783">
    <property type="entry name" value="Ig-like_fold"/>
</dbReference>
<dbReference type="Pfam" id="PF01108">
    <property type="entry name" value="Tissue_fac"/>
    <property type="match status" value="1"/>
</dbReference>
<dbReference type="EMBL" id="AHAT01033707">
    <property type="status" value="NOT_ANNOTATED_CDS"/>
    <property type="molecule type" value="Genomic_DNA"/>
</dbReference>
<dbReference type="InParanoid" id="W5M9J0"/>
<evidence type="ECO:0000256" key="1">
    <source>
        <dbReference type="SAM" id="MobiDB-lite"/>
    </source>
</evidence>
<organism evidence="5 6">
    <name type="scientific">Lepisosteus oculatus</name>
    <name type="common">Spotted gar</name>
    <dbReference type="NCBI Taxonomy" id="7918"/>
    <lineage>
        <taxon>Eukaryota</taxon>
        <taxon>Metazoa</taxon>
        <taxon>Chordata</taxon>
        <taxon>Craniata</taxon>
        <taxon>Vertebrata</taxon>
        <taxon>Euteleostomi</taxon>
        <taxon>Actinopterygii</taxon>
        <taxon>Neopterygii</taxon>
        <taxon>Holostei</taxon>
        <taxon>Semionotiformes</taxon>
        <taxon>Lepisosteidae</taxon>
        <taxon>Lepisosteus</taxon>
    </lineage>
</organism>
<reference evidence="5" key="3">
    <citation type="submission" date="2025-09" db="UniProtKB">
        <authorList>
            <consortium name="Ensembl"/>
        </authorList>
    </citation>
    <scope>IDENTIFICATION</scope>
</reference>
<dbReference type="OMA" id="YSARFRI"/>
<dbReference type="Proteomes" id="UP000018468">
    <property type="component" value="Linkage group LG17"/>
</dbReference>
<feature type="compositionally biased region" description="Acidic residues" evidence="1">
    <location>
        <begin position="487"/>
        <end position="497"/>
    </location>
</feature>
<evidence type="ECO:0000313" key="5">
    <source>
        <dbReference type="Ensembl" id="ENSLOCP00000005049.1"/>
    </source>
</evidence>
<proteinExistence type="predicted"/>
<reference evidence="5" key="2">
    <citation type="submission" date="2025-08" db="UniProtKB">
        <authorList>
            <consortium name="Ensembl"/>
        </authorList>
    </citation>
    <scope>IDENTIFICATION</scope>
</reference>
<feature type="region of interest" description="Disordered" evidence="1">
    <location>
        <begin position="466"/>
        <end position="516"/>
    </location>
</feature>
<dbReference type="InterPro" id="IPR036116">
    <property type="entry name" value="FN3_sf"/>
</dbReference>
<dbReference type="GeneTree" id="ENSGT00940000158231"/>
<feature type="signal peptide" evidence="2">
    <location>
        <begin position="1"/>
        <end position="19"/>
    </location>
</feature>
<evidence type="ECO:0000259" key="4">
    <source>
        <dbReference type="Pfam" id="PF09294"/>
    </source>
</evidence>
<dbReference type="GO" id="GO:0004896">
    <property type="term" value="F:cytokine receptor activity"/>
    <property type="evidence" value="ECO:0000318"/>
    <property type="project" value="GO_Central"/>
</dbReference>
<keyword evidence="6" id="KW-1185">Reference proteome</keyword>
<dbReference type="Gene3D" id="2.60.40.10">
    <property type="entry name" value="Immunoglobulins"/>
    <property type="match status" value="1"/>
</dbReference>
<dbReference type="GO" id="GO:0005886">
    <property type="term" value="C:plasma membrane"/>
    <property type="evidence" value="ECO:0000318"/>
    <property type="project" value="GO_Central"/>
</dbReference>
<dbReference type="AlphaFoldDB" id="W5M9J0"/>
<reference evidence="6" key="1">
    <citation type="submission" date="2011-12" db="EMBL/GenBank/DDBJ databases">
        <title>The Draft Genome of Lepisosteus oculatus.</title>
        <authorList>
            <consortium name="The Broad Institute Genome Assembly &amp; Analysis Group"/>
            <consortium name="Computational R&amp;D Group"/>
            <consortium name="and Sequencing Platform"/>
            <person name="Di Palma F."/>
            <person name="Alfoldi J."/>
            <person name="Johnson J."/>
            <person name="Berlin A."/>
            <person name="Gnerre S."/>
            <person name="Jaffe D."/>
            <person name="MacCallum I."/>
            <person name="Young S."/>
            <person name="Walker B.J."/>
            <person name="Lander E.S."/>
            <person name="Lindblad-Toh K."/>
        </authorList>
    </citation>
    <scope>NUCLEOTIDE SEQUENCE [LARGE SCALE GENOMIC DNA]</scope>
</reference>
<feature type="domain" description="Interferon/interleukin receptor" evidence="4">
    <location>
        <begin position="115"/>
        <end position="217"/>
    </location>
</feature>
<evidence type="ECO:0000259" key="3">
    <source>
        <dbReference type="Pfam" id="PF01108"/>
    </source>
</evidence>